<evidence type="ECO:0000313" key="8">
    <source>
        <dbReference type="EMBL" id="KAL2098222.1"/>
    </source>
</evidence>
<dbReference type="PROSITE" id="PS51686">
    <property type="entry name" value="SAM_MT_RSMB_NOP"/>
    <property type="match status" value="1"/>
</dbReference>
<gene>
    <name evidence="8" type="ORF">ACEWY4_007429</name>
</gene>
<feature type="compositionally biased region" description="Polar residues" evidence="6">
    <location>
        <begin position="31"/>
        <end position="43"/>
    </location>
</feature>
<dbReference type="SUPFAM" id="SSF53335">
    <property type="entry name" value="S-adenosyl-L-methionine-dependent methyltransferases"/>
    <property type="match status" value="1"/>
</dbReference>
<reference evidence="8 9" key="1">
    <citation type="submission" date="2024-09" db="EMBL/GenBank/DDBJ databases">
        <title>A chromosome-level genome assembly of Gray's grenadier anchovy, Coilia grayii.</title>
        <authorList>
            <person name="Fu Z."/>
        </authorList>
    </citation>
    <scope>NUCLEOTIDE SEQUENCE [LARGE SCALE GENOMIC DNA]</scope>
    <source>
        <strain evidence="8">G4</strain>
        <tissue evidence="8">Muscle</tissue>
    </source>
</reference>
<evidence type="ECO:0000256" key="6">
    <source>
        <dbReference type="SAM" id="MobiDB-lite"/>
    </source>
</evidence>
<feature type="compositionally biased region" description="Polar residues" evidence="6">
    <location>
        <begin position="97"/>
        <end position="143"/>
    </location>
</feature>
<keyword evidence="1 5" id="KW-0489">Methyltransferase</keyword>
<dbReference type="EMBL" id="JBHFQA010000006">
    <property type="protein sequence ID" value="KAL2098222.1"/>
    <property type="molecule type" value="Genomic_DNA"/>
</dbReference>
<dbReference type="Gene3D" id="3.40.50.150">
    <property type="entry name" value="Vaccinia Virus protein VP39"/>
    <property type="match status" value="1"/>
</dbReference>
<evidence type="ECO:0000259" key="7">
    <source>
        <dbReference type="PROSITE" id="PS51686"/>
    </source>
</evidence>
<dbReference type="GO" id="GO:0008168">
    <property type="term" value="F:methyltransferase activity"/>
    <property type="evidence" value="ECO:0007669"/>
    <property type="project" value="UniProtKB-KW"/>
</dbReference>
<dbReference type="Pfam" id="PF01189">
    <property type="entry name" value="Methyltr_RsmB-F"/>
    <property type="match status" value="1"/>
</dbReference>
<evidence type="ECO:0000256" key="1">
    <source>
        <dbReference type="ARBA" id="ARBA00022603"/>
    </source>
</evidence>
<dbReference type="Proteomes" id="UP001591681">
    <property type="component" value="Unassembled WGS sequence"/>
</dbReference>
<feature type="compositionally biased region" description="Low complexity" evidence="6">
    <location>
        <begin position="937"/>
        <end position="955"/>
    </location>
</feature>
<accession>A0ABD1KGM2</accession>
<protein>
    <recommendedName>
        <fullName evidence="7">SAM-dependent MTase RsmB/NOP-type domain-containing protein</fullName>
    </recommendedName>
</protein>
<dbReference type="InterPro" id="IPR049560">
    <property type="entry name" value="MeTrfase_RsmB-F_NOP2_cat"/>
</dbReference>
<feature type="compositionally biased region" description="Pro residues" evidence="6">
    <location>
        <begin position="668"/>
        <end position="685"/>
    </location>
</feature>
<dbReference type="Gene3D" id="3.30.70.1170">
    <property type="entry name" value="Sun protein, domain 3"/>
    <property type="match status" value="1"/>
</dbReference>
<dbReference type="GO" id="GO:0003723">
    <property type="term" value="F:RNA binding"/>
    <property type="evidence" value="ECO:0007669"/>
    <property type="project" value="UniProtKB-UniRule"/>
</dbReference>
<organism evidence="8 9">
    <name type="scientific">Coilia grayii</name>
    <name type="common">Gray's grenadier anchovy</name>
    <dbReference type="NCBI Taxonomy" id="363190"/>
    <lineage>
        <taxon>Eukaryota</taxon>
        <taxon>Metazoa</taxon>
        <taxon>Chordata</taxon>
        <taxon>Craniata</taxon>
        <taxon>Vertebrata</taxon>
        <taxon>Euteleostomi</taxon>
        <taxon>Actinopterygii</taxon>
        <taxon>Neopterygii</taxon>
        <taxon>Teleostei</taxon>
        <taxon>Clupei</taxon>
        <taxon>Clupeiformes</taxon>
        <taxon>Clupeoidei</taxon>
        <taxon>Engraulidae</taxon>
        <taxon>Coilinae</taxon>
        <taxon>Coilia</taxon>
    </lineage>
</organism>
<feature type="region of interest" description="Disordered" evidence="6">
    <location>
        <begin position="1"/>
        <end position="43"/>
    </location>
</feature>
<dbReference type="InterPro" id="IPR049561">
    <property type="entry name" value="NSUN5_7_fdxn-like"/>
</dbReference>
<dbReference type="AlphaFoldDB" id="A0ABD1KGM2"/>
<feature type="compositionally biased region" description="Low complexity" evidence="6">
    <location>
        <begin position="68"/>
        <end position="83"/>
    </location>
</feature>
<dbReference type="PANTHER" id="PTHR14663:SF2">
    <property type="entry name" value="METHYLTRANSFERASE NSUN7-RELATED"/>
    <property type="match status" value="1"/>
</dbReference>
<feature type="region of interest" description="Disordered" evidence="6">
    <location>
        <begin position="937"/>
        <end position="964"/>
    </location>
</feature>
<keyword evidence="2 5" id="KW-0808">Transferase</keyword>
<feature type="region of interest" description="Disordered" evidence="6">
    <location>
        <begin position="68"/>
        <end position="148"/>
    </location>
</feature>
<evidence type="ECO:0000256" key="5">
    <source>
        <dbReference type="PROSITE-ProRule" id="PRU01023"/>
    </source>
</evidence>
<sequence length="964" mass="106065">MMVKNKVRTPAQAKGKRLPVSKQRGPKFIPQATNTTHSTLSHGKDSLLSTHLVETNIVVAQSDSTAYTSHTTSSHTPSQTASSLTVHSGGTQDPPLTVSSPRATTSGSTSSYIKGHTQQSHCGTTNFLDTNPSLPSVDTQSVPDSEHQSPCAGWDIYSAAITNHVYAHAAAIFDNAREERPGGLALIRYGQKRETPPCTPPDSSTKEQHQAYQLALNSLKYQELLENVIIDSCICRTQTLPNDLMSLVMVMLFDLVDRKFLPREAVRDERGPVQDVKQVEACLLRFKTKLAASLARLRIKQNLLTIADTLPESVKTKEERARTLLVHGWVNTLKSSIEDVCEQLQAQGFSRDNSQTCCTGLVFWRDSHCSDVLVLPSQTKAQLVNSLLSRDYIINIQDKSRCLAVCAVCPMLVEDSEVLMVGSFSALTVAHMGVLASACSARVMVCGFPPDSSRTKELHRIMSSVGCKNVKLLSDSFVELDEWDMRLQKVRVVLLLPQCSTSALSNPLEHILNEDGDRSLLHGLSQGTVEQSKLDTLASKQKQHLSHALSFPKVHAVVYCTCSEKNEENEELVQSVLEKTETRPKLIPFRLVSPGLGYGSDLTFLRLEPSKFTNGCFLCVLAREPDPSKVESVQDVLARAAAKGLLGGFIAPLPIHKEKRRHRTKVPPLSPTPVLTEPPSPPSPCPILDTPSGDDSDEEPVVSLEMLPTTKPRKKHQNSEAKRPHNNHKKHNRKHTSRQPHHTNGPAQSRSSRVQHIFPSKQGVLKSRQEVPLSGKELVSSKQEVMKPDEEGLKYFKDQTASRHESLETKQDVLSSKESLASAHNTLNFRAIVSQGNKLVPSKHCVKRSRGAMVSPGVRLSASCQEEQRISQDSLTAEKEPVLSKHDVMRPTHEMGKVQGKEGRHNQAIHRQESVRPVELVLPPLALSHTRFSPSLSRLLSSSSPLSNASSSLSSGDNSAHWNA</sequence>
<feature type="active site" description="Nucleophile" evidence="5">
    <location>
        <position position="562"/>
    </location>
</feature>
<keyword evidence="4 5" id="KW-0694">RNA-binding</keyword>
<evidence type="ECO:0000256" key="3">
    <source>
        <dbReference type="ARBA" id="ARBA00022691"/>
    </source>
</evidence>
<dbReference type="PANTHER" id="PTHR14663">
    <property type="entry name" value="METHYLTRANSFERASE NSUN7-RELATED"/>
    <property type="match status" value="1"/>
</dbReference>
<dbReference type="Pfam" id="PF21148">
    <property type="entry name" value="NSUN5_fdxn-like"/>
    <property type="match status" value="1"/>
</dbReference>
<evidence type="ECO:0000313" key="9">
    <source>
        <dbReference type="Proteomes" id="UP001591681"/>
    </source>
</evidence>
<dbReference type="GO" id="GO:0032259">
    <property type="term" value="P:methylation"/>
    <property type="evidence" value="ECO:0007669"/>
    <property type="project" value="UniProtKB-KW"/>
</dbReference>
<dbReference type="InterPro" id="IPR029063">
    <property type="entry name" value="SAM-dependent_MTases_sf"/>
</dbReference>
<name>A0ABD1KGM2_9TELE</name>
<feature type="domain" description="SAM-dependent MTase RsmB/NOP-type" evidence="7">
    <location>
        <begin position="316"/>
        <end position="624"/>
    </location>
</feature>
<feature type="region of interest" description="Disordered" evidence="6">
    <location>
        <begin position="656"/>
        <end position="754"/>
    </location>
</feature>
<feature type="compositionally biased region" description="Basic residues" evidence="6">
    <location>
        <begin position="724"/>
        <end position="741"/>
    </location>
</feature>
<dbReference type="InterPro" id="IPR042620">
    <property type="entry name" value="NSUN7"/>
</dbReference>
<keyword evidence="3 5" id="KW-0949">S-adenosyl-L-methionine</keyword>
<proteinExistence type="inferred from homology"/>
<evidence type="ECO:0000256" key="4">
    <source>
        <dbReference type="ARBA" id="ARBA00022884"/>
    </source>
</evidence>
<dbReference type="InterPro" id="IPR001678">
    <property type="entry name" value="MeTrfase_RsmB-F_NOP2_dom"/>
</dbReference>
<keyword evidence="9" id="KW-1185">Reference proteome</keyword>
<comment type="caution">
    <text evidence="8">The sequence shown here is derived from an EMBL/GenBank/DDBJ whole genome shotgun (WGS) entry which is preliminary data.</text>
</comment>
<evidence type="ECO:0000256" key="2">
    <source>
        <dbReference type="ARBA" id="ARBA00022679"/>
    </source>
</evidence>
<comment type="caution">
    <text evidence="5">Lacks conserved residue(s) required for the propagation of feature annotation.</text>
</comment>
<feature type="compositionally biased region" description="Polar residues" evidence="6">
    <location>
        <begin position="745"/>
        <end position="754"/>
    </location>
</feature>
<comment type="similarity">
    <text evidence="5">Belongs to the class I-like SAM-binding methyltransferase superfamily. RsmB/NOP family.</text>
</comment>